<reference evidence="2" key="1">
    <citation type="journal article" date="2020" name="Stud. Mycol.">
        <title>101 Dothideomycetes genomes: a test case for predicting lifestyles and emergence of pathogens.</title>
        <authorList>
            <person name="Haridas S."/>
            <person name="Albert R."/>
            <person name="Binder M."/>
            <person name="Bloem J."/>
            <person name="Labutti K."/>
            <person name="Salamov A."/>
            <person name="Andreopoulos B."/>
            <person name="Baker S."/>
            <person name="Barry K."/>
            <person name="Bills G."/>
            <person name="Bluhm B."/>
            <person name="Cannon C."/>
            <person name="Castanera R."/>
            <person name="Culley D."/>
            <person name="Daum C."/>
            <person name="Ezra D."/>
            <person name="Gonzalez J."/>
            <person name="Henrissat B."/>
            <person name="Kuo A."/>
            <person name="Liang C."/>
            <person name="Lipzen A."/>
            <person name="Lutzoni F."/>
            <person name="Magnuson J."/>
            <person name="Mondo S."/>
            <person name="Nolan M."/>
            <person name="Ohm R."/>
            <person name="Pangilinan J."/>
            <person name="Park H.-J."/>
            <person name="Ramirez L."/>
            <person name="Alfaro M."/>
            <person name="Sun H."/>
            <person name="Tritt A."/>
            <person name="Yoshinaga Y."/>
            <person name="Zwiers L.-H."/>
            <person name="Turgeon B."/>
            <person name="Goodwin S."/>
            <person name="Spatafora J."/>
            <person name="Crous P."/>
            <person name="Grigoriev I."/>
        </authorList>
    </citation>
    <scope>NUCLEOTIDE SEQUENCE</scope>
    <source>
        <strain evidence="2">CBS 119925</strain>
    </source>
</reference>
<name>A0A6A6VDK6_9PLEO</name>
<feature type="compositionally biased region" description="Acidic residues" evidence="1">
    <location>
        <begin position="272"/>
        <end position="288"/>
    </location>
</feature>
<gene>
    <name evidence="2" type="ORF">M011DRAFT_401727</name>
</gene>
<feature type="region of interest" description="Disordered" evidence="1">
    <location>
        <begin position="191"/>
        <end position="419"/>
    </location>
</feature>
<dbReference type="EMBL" id="MU006571">
    <property type="protein sequence ID" value="KAF2747804.1"/>
    <property type="molecule type" value="Genomic_DNA"/>
</dbReference>
<organism evidence="2 3">
    <name type="scientific">Sporormia fimetaria CBS 119925</name>
    <dbReference type="NCBI Taxonomy" id="1340428"/>
    <lineage>
        <taxon>Eukaryota</taxon>
        <taxon>Fungi</taxon>
        <taxon>Dikarya</taxon>
        <taxon>Ascomycota</taxon>
        <taxon>Pezizomycotina</taxon>
        <taxon>Dothideomycetes</taxon>
        <taxon>Pleosporomycetidae</taxon>
        <taxon>Pleosporales</taxon>
        <taxon>Sporormiaceae</taxon>
        <taxon>Sporormia</taxon>
    </lineage>
</organism>
<keyword evidence="3" id="KW-1185">Reference proteome</keyword>
<feature type="region of interest" description="Disordered" evidence="1">
    <location>
        <begin position="728"/>
        <end position="760"/>
    </location>
</feature>
<dbReference type="AlphaFoldDB" id="A0A6A6VDK6"/>
<dbReference type="OrthoDB" id="5333304at2759"/>
<accession>A0A6A6VDK6</accession>
<feature type="compositionally biased region" description="Low complexity" evidence="1">
    <location>
        <begin position="240"/>
        <end position="264"/>
    </location>
</feature>
<evidence type="ECO:0000313" key="2">
    <source>
        <dbReference type="EMBL" id="KAF2747804.1"/>
    </source>
</evidence>
<feature type="compositionally biased region" description="Basic and acidic residues" evidence="1">
    <location>
        <begin position="354"/>
        <end position="370"/>
    </location>
</feature>
<feature type="compositionally biased region" description="Basic and acidic residues" evidence="1">
    <location>
        <begin position="742"/>
        <end position="760"/>
    </location>
</feature>
<protein>
    <submittedName>
        <fullName evidence="2">Uncharacterized protein</fullName>
    </submittedName>
</protein>
<feature type="compositionally biased region" description="Low complexity" evidence="1">
    <location>
        <begin position="208"/>
        <end position="218"/>
    </location>
</feature>
<dbReference type="Proteomes" id="UP000799440">
    <property type="component" value="Unassembled WGS sequence"/>
</dbReference>
<feature type="compositionally biased region" description="Polar residues" evidence="1">
    <location>
        <begin position="194"/>
        <end position="206"/>
    </location>
</feature>
<sequence length="760" mass="84556">MASTAVPPVPHLNGTSMIPEALRETDRFLDNFLQLRDEVLTGRHPRIKLPPAVIEQFGSRHTTHAVTAPQPSSPKPTASQARLPQTLPARPANAAPQFPPAPDNRAAVPAERPLPVKPPLSGIDPVLLTKSDHLIRAELQLKRQHIERSLKDQADKRGRVNEPLAEEGDAYIDIESALAKAQAMVPPVSGLPSLAQNSEDNTSFDENSYYSSQASSWSPDRTEPSLTGENANADEGPPSQAQLPATEAQLTAATASAPAHAPPTRVEPTVIDLDEEPYEPAEDIEPYEPELPRDVDEQDESDYSPPPAAAGPSQPTRGRQRGRGGRKSGNGSRRQSPSGNPPALHVSRKRRREERRDDRSRQQVETRVARSPEPYIKQEPQSPTMLASYPDAQPSKRRALPAFPADEYVTTPGSNRMRPIQYVEHGESPRSYRLYEEPSPTVMHVPQRRAERGDHDLRRVASLQSLRRPVSPGFVEPYQPVEVRSSRAASYAYIERPTETVYRGVSAHPSAAPRYIRDSSRSPVQEYLPRAHSPVQMAPHPRRIVEDEFGNRYYAAPVVVRESVAPVRMVEAAPRYEGAVTRETTVRAPARVEMYDGEDVMRMPPPPPRRYIEVADGEVSGGRPYAVRESSHRPVDVGYAARGAVERVARYADMGPPTREYVAPRAYSVRPDVVRRDMADDYAPVHHERVAAPRFASVAAPRREHSIVRQEQPYVMGPPMHGRRYMEELGNEGPGELVPMERPVEPGHEYGGEPRRVYRY</sequence>
<evidence type="ECO:0000313" key="3">
    <source>
        <dbReference type="Proteomes" id="UP000799440"/>
    </source>
</evidence>
<proteinExistence type="predicted"/>
<feature type="region of interest" description="Disordered" evidence="1">
    <location>
        <begin position="61"/>
        <end position="125"/>
    </location>
</feature>
<evidence type="ECO:0000256" key="1">
    <source>
        <dbReference type="SAM" id="MobiDB-lite"/>
    </source>
</evidence>